<dbReference type="AlphaFoldDB" id="A0A8S9K3X2"/>
<reference evidence="1" key="1">
    <citation type="submission" date="2019-12" db="EMBL/GenBank/DDBJ databases">
        <title>Genome sequencing and annotation of Brassica cretica.</title>
        <authorList>
            <person name="Studholme D.J."/>
            <person name="Sarris P.F."/>
        </authorList>
    </citation>
    <scope>NUCLEOTIDE SEQUENCE</scope>
    <source>
        <strain evidence="1">PFS-102/07</strain>
        <tissue evidence="1">Leaf</tissue>
    </source>
</reference>
<protein>
    <submittedName>
        <fullName evidence="1">Uncharacterized protein</fullName>
    </submittedName>
</protein>
<name>A0A8S9K3X2_BRACR</name>
<accession>A0A8S9K3X2</accession>
<gene>
    <name evidence="1" type="ORF">F2Q70_00038446</name>
</gene>
<evidence type="ECO:0000313" key="1">
    <source>
        <dbReference type="EMBL" id="KAF2588333.1"/>
    </source>
</evidence>
<dbReference type="EMBL" id="QGKY02000190">
    <property type="protein sequence ID" value="KAF2588333.1"/>
    <property type="molecule type" value="Genomic_DNA"/>
</dbReference>
<sequence>MKRGFLGHSRKEPADLCTICKSTREESIDTLQAASIDNVHQKSIDNVHHQSIDKLQAAVIDSANKPPNNTIHRGIIHLGTVHHTTIHPCTVYRTTVHRDTIHHDTVHLPSVDTIHPMSVETIHPASIDTVHPASINTVHPDTVHRDTVHPDTVHPVKNDTTCGEIEKIEGDVIPDVIDVAEMNDFDLSREWYDGVGQDPFQGLPHQDPRKHIEELEDLVSRNDTPGHTGLPYHHVQVSRPQPCLAAQYRSMFGLEFRSMSNERCRSTEVCLRSTVVSECRSTKMVYGSTVVDENRDELLLLSIDEERLPLWIEHSKLAGSDENSS</sequence>
<comment type="caution">
    <text evidence="1">The sequence shown here is derived from an EMBL/GenBank/DDBJ whole genome shotgun (WGS) entry which is preliminary data.</text>
</comment>
<proteinExistence type="predicted"/>
<organism evidence="1">
    <name type="scientific">Brassica cretica</name>
    <name type="common">Mustard</name>
    <dbReference type="NCBI Taxonomy" id="69181"/>
    <lineage>
        <taxon>Eukaryota</taxon>
        <taxon>Viridiplantae</taxon>
        <taxon>Streptophyta</taxon>
        <taxon>Embryophyta</taxon>
        <taxon>Tracheophyta</taxon>
        <taxon>Spermatophyta</taxon>
        <taxon>Magnoliopsida</taxon>
        <taxon>eudicotyledons</taxon>
        <taxon>Gunneridae</taxon>
        <taxon>Pentapetalae</taxon>
        <taxon>rosids</taxon>
        <taxon>malvids</taxon>
        <taxon>Brassicales</taxon>
        <taxon>Brassicaceae</taxon>
        <taxon>Brassiceae</taxon>
        <taxon>Brassica</taxon>
    </lineage>
</organism>